<dbReference type="InterPro" id="IPR032675">
    <property type="entry name" value="LRR_dom_sf"/>
</dbReference>
<keyword evidence="2" id="KW-1185">Reference proteome</keyword>
<evidence type="ECO:0000313" key="2">
    <source>
        <dbReference type="Proteomes" id="UP000268094"/>
    </source>
</evidence>
<protein>
    <submittedName>
        <fullName evidence="1">Uncharacterized protein</fullName>
    </submittedName>
</protein>
<dbReference type="InterPro" id="IPR027038">
    <property type="entry name" value="RanGap"/>
</dbReference>
<evidence type="ECO:0000313" key="1">
    <source>
        <dbReference type="EMBL" id="RKG72805.1"/>
    </source>
</evidence>
<organism evidence="1 2">
    <name type="scientific">Corallococcus terminator</name>
    <dbReference type="NCBI Taxonomy" id="2316733"/>
    <lineage>
        <taxon>Bacteria</taxon>
        <taxon>Pseudomonadati</taxon>
        <taxon>Myxococcota</taxon>
        <taxon>Myxococcia</taxon>
        <taxon>Myxococcales</taxon>
        <taxon>Cystobacterineae</taxon>
        <taxon>Myxococcaceae</taxon>
        <taxon>Corallococcus</taxon>
    </lineage>
</organism>
<name>A0A3A8HPZ3_9BACT</name>
<accession>A0A3A8HPZ3</accession>
<dbReference type="AlphaFoldDB" id="A0A3A8HPZ3"/>
<dbReference type="GO" id="GO:0006913">
    <property type="term" value="P:nucleocytoplasmic transport"/>
    <property type="evidence" value="ECO:0007669"/>
    <property type="project" value="TreeGrafter"/>
</dbReference>
<dbReference type="SMART" id="SM00368">
    <property type="entry name" value="LRR_RI"/>
    <property type="match status" value="9"/>
</dbReference>
<proteinExistence type="predicted"/>
<dbReference type="Gene3D" id="3.80.10.10">
    <property type="entry name" value="Ribonuclease Inhibitor"/>
    <property type="match status" value="3"/>
</dbReference>
<dbReference type="PANTHER" id="PTHR24113">
    <property type="entry name" value="RAN GTPASE-ACTIVATING PROTEIN 1"/>
    <property type="match status" value="1"/>
</dbReference>
<dbReference type="OrthoDB" id="5328358at2"/>
<dbReference type="InterPro" id="IPR001611">
    <property type="entry name" value="Leu-rich_rpt"/>
</dbReference>
<gene>
    <name evidence="1" type="ORF">D7V88_37560</name>
</gene>
<reference evidence="2" key="1">
    <citation type="submission" date="2018-09" db="EMBL/GenBank/DDBJ databases">
        <authorList>
            <person name="Livingstone P.G."/>
            <person name="Whitworth D.E."/>
        </authorList>
    </citation>
    <scope>NUCLEOTIDE SEQUENCE [LARGE SCALE GENOMIC DNA]</scope>
    <source>
        <strain evidence="2">CA054A</strain>
    </source>
</reference>
<dbReference type="GO" id="GO:0005096">
    <property type="term" value="F:GTPase activator activity"/>
    <property type="evidence" value="ECO:0007669"/>
    <property type="project" value="UniProtKB-KW"/>
</dbReference>
<comment type="caution">
    <text evidence="1">The sequence shown here is derived from an EMBL/GenBank/DDBJ whole genome shotgun (WGS) entry which is preliminary data.</text>
</comment>
<dbReference type="Pfam" id="PF13516">
    <property type="entry name" value="LRR_6"/>
    <property type="match status" value="2"/>
</dbReference>
<sequence>MVKDLPEAESAQPDCPLVKHPVLPRCDPRELQPLLDHLGCGTLVSAPIRFPIGTLLPDGRLDLCKQGLGVEGTQAVLGALRDHPHVSSLLLGTNGMGDVGAAAVAELVRHNPRIRTVYLGCNLIGPEGTRQLADAVQLRPSVEGLWLKRNPLGAQGTTLLADAVATSALRTLDLVDTGLGETGLAALVEQLLARDAPLEWLYLSGNRLTARAARPLAELLRKSPRLLGLYLAANPLGDDSAEILAEALAENRTLLGLSLSSTGLGPRGARALAQALRHHPVLESLELGHAPSTRVLQAPPNRFGPEGAEALAGLLMANTHLRYVDLRNSDLSSEGTARLIAALGDRPVRLALEGVGALPKPVIAAYRQHQEQARSVPRPEWPGARRIRSVYR</sequence>
<dbReference type="GO" id="GO:0031267">
    <property type="term" value="F:small GTPase binding"/>
    <property type="evidence" value="ECO:0007669"/>
    <property type="project" value="TreeGrafter"/>
</dbReference>
<dbReference type="GO" id="GO:0005829">
    <property type="term" value="C:cytosol"/>
    <property type="evidence" value="ECO:0007669"/>
    <property type="project" value="TreeGrafter"/>
</dbReference>
<dbReference type="GO" id="GO:0048471">
    <property type="term" value="C:perinuclear region of cytoplasm"/>
    <property type="evidence" value="ECO:0007669"/>
    <property type="project" value="TreeGrafter"/>
</dbReference>
<dbReference type="Proteomes" id="UP000268094">
    <property type="component" value="Unassembled WGS sequence"/>
</dbReference>
<dbReference type="RefSeq" id="WP_120545370.1">
    <property type="nucleotide sequence ID" value="NZ_RAVZ01000445.1"/>
</dbReference>
<dbReference type="SUPFAM" id="SSF52047">
    <property type="entry name" value="RNI-like"/>
    <property type="match status" value="1"/>
</dbReference>
<dbReference type="EMBL" id="RAVZ01000445">
    <property type="protein sequence ID" value="RKG72805.1"/>
    <property type="molecule type" value="Genomic_DNA"/>
</dbReference>